<proteinExistence type="predicted"/>
<evidence type="ECO:0000313" key="4">
    <source>
        <dbReference type="Proteomes" id="UP001601303"/>
    </source>
</evidence>
<dbReference type="Proteomes" id="UP001601303">
    <property type="component" value="Unassembled WGS sequence"/>
</dbReference>
<evidence type="ECO:0000256" key="2">
    <source>
        <dbReference type="SAM" id="Phobius"/>
    </source>
</evidence>
<name>A0ABW6MFK1_9ACTN</name>
<comment type="caution">
    <text evidence="3">The sequence shown here is derived from an EMBL/GenBank/DDBJ whole genome shotgun (WGS) entry which is preliminary data.</text>
</comment>
<accession>A0ABW6MFK1</accession>
<dbReference type="RefSeq" id="WP_388113994.1">
    <property type="nucleotide sequence ID" value="NZ_JBIAHM010000018.1"/>
</dbReference>
<reference evidence="3 4" key="1">
    <citation type="submission" date="2024-10" db="EMBL/GenBank/DDBJ databases">
        <title>The Natural Products Discovery Center: Release of the First 8490 Sequenced Strains for Exploring Actinobacteria Biosynthetic Diversity.</title>
        <authorList>
            <person name="Kalkreuter E."/>
            <person name="Kautsar S.A."/>
            <person name="Yang D."/>
            <person name="Bader C.D."/>
            <person name="Teijaro C.N."/>
            <person name="Fluegel L."/>
            <person name="Davis C.M."/>
            <person name="Simpson J.R."/>
            <person name="Lauterbach L."/>
            <person name="Steele A.D."/>
            <person name="Gui C."/>
            <person name="Meng S."/>
            <person name="Li G."/>
            <person name="Viehrig K."/>
            <person name="Ye F."/>
            <person name="Su P."/>
            <person name="Kiefer A.F."/>
            <person name="Nichols A."/>
            <person name="Cepeda A.J."/>
            <person name="Yan W."/>
            <person name="Fan B."/>
            <person name="Jiang Y."/>
            <person name="Adhikari A."/>
            <person name="Zheng C.-J."/>
            <person name="Schuster L."/>
            <person name="Cowan T.M."/>
            <person name="Smanski M.J."/>
            <person name="Chevrette M.G."/>
            <person name="De Carvalho L.P.S."/>
            <person name="Shen B."/>
        </authorList>
    </citation>
    <scope>NUCLEOTIDE SEQUENCE [LARGE SCALE GENOMIC DNA]</scope>
    <source>
        <strain evidence="3 4">NPDC006488</strain>
    </source>
</reference>
<feature type="region of interest" description="Disordered" evidence="1">
    <location>
        <begin position="61"/>
        <end position="81"/>
    </location>
</feature>
<gene>
    <name evidence="3" type="ORF">ACFYNQ_41055</name>
</gene>
<dbReference type="Pfam" id="PF19560">
    <property type="entry name" value="DUF6082"/>
    <property type="match status" value="1"/>
</dbReference>
<keyword evidence="4" id="KW-1185">Reference proteome</keyword>
<keyword evidence="2" id="KW-0812">Transmembrane</keyword>
<feature type="region of interest" description="Disordered" evidence="1">
    <location>
        <begin position="1"/>
        <end position="24"/>
    </location>
</feature>
<dbReference type="InterPro" id="IPR045728">
    <property type="entry name" value="DUF6082"/>
</dbReference>
<dbReference type="EMBL" id="JBIAHM010000018">
    <property type="protein sequence ID" value="MFE9604920.1"/>
    <property type="molecule type" value="Genomic_DNA"/>
</dbReference>
<keyword evidence="2" id="KW-0472">Membrane</keyword>
<protein>
    <submittedName>
        <fullName evidence="3">DUF6082 family protein</fullName>
    </submittedName>
</protein>
<sequence length="115" mass="11782">MTPGCASRSGPSESVAAGHARRDVTGEAGRRYWSRAHASWIASSSGSRVGRRFLAIVGEEHARSAASGPPTRSPIASRPPAVPVMGSSPAWRASVGAPAGLGAGLALGSLLRRRR</sequence>
<evidence type="ECO:0000256" key="1">
    <source>
        <dbReference type="SAM" id="MobiDB-lite"/>
    </source>
</evidence>
<organism evidence="3 4">
    <name type="scientific">Streptomyces hokutonensis</name>
    <dbReference type="NCBI Taxonomy" id="1306990"/>
    <lineage>
        <taxon>Bacteria</taxon>
        <taxon>Bacillati</taxon>
        <taxon>Actinomycetota</taxon>
        <taxon>Actinomycetes</taxon>
        <taxon>Kitasatosporales</taxon>
        <taxon>Streptomycetaceae</taxon>
        <taxon>Streptomyces</taxon>
    </lineage>
</organism>
<feature type="transmembrane region" description="Helical" evidence="2">
    <location>
        <begin position="90"/>
        <end position="111"/>
    </location>
</feature>
<keyword evidence="2" id="KW-1133">Transmembrane helix</keyword>
<evidence type="ECO:0000313" key="3">
    <source>
        <dbReference type="EMBL" id="MFE9604920.1"/>
    </source>
</evidence>